<protein>
    <submittedName>
        <fullName evidence="2">Uncharacterized protein</fullName>
    </submittedName>
</protein>
<dbReference type="Proteomes" id="UP000054776">
    <property type="component" value="Unassembled WGS sequence"/>
</dbReference>
<reference evidence="2 3" key="1">
    <citation type="submission" date="2015-01" db="EMBL/GenBank/DDBJ databases">
        <title>Evolution of Trichinella species and genotypes.</title>
        <authorList>
            <person name="Korhonen P.K."/>
            <person name="Edoardo P."/>
            <person name="Giuseppe L.R."/>
            <person name="Gasser R.B."/>
        </authorList>
    </citation>
    <scope>NUCLEOTIDE SEQUENCE [LARGE SCALE GENOMIC DNA]</scope>
    <source>
        <strain evidence="2">ISS3</strain>
    </source>
</reference>
<proteinExistence type="predicted"/>
<gene>
    <name evidence="1" type="ORF">T01_10906</name>
    <name evidence="2" type="ORF">T01_5968</name>
</gene>
<name>A0A0V0YVU9_TRISP</name>
<dbReference type="AlphaFoldDB" id="A0A0V0YVU9"/>
<evidence type="ECO:0000313" key="1">
    <source>
        <dbReference type="EMBL" id="KRY04217.1"/>
    </source>
</evidence>
<keyword evidence="3" id="KW-1185">Reference proteome</keyword>
<accession>A0A0V0YVU9</accession>
<comment type="caution">
    <text evidence="2">The sequence shown here is derived from an EMBL/GenBank/DDBJ whole genome shotgun (WGS) entry which is preliminary data.</text>
</comment>
<evidence type="ECO:0000313" key="2">
    <source>
        <dbReference type="EMBL" id="KRY04220.1"/>
    </source>
</evidence>
<sequence>MKFKTSYSNHFLFCSLLLLSTLSYILYQIIAGFSPIRWYGRQDI</sequence>
<dbReference type="EMBL" id="JYDH01004489">
    <property type="protein sequence ID" value="KRY04220.1"/>
    <property type="molecule type" value="Genomic_DNA"/>
</dbReference>
<evidence type="ECO:0000313" key="3">
    <source>
        <dbReference type="Proteomes" id="UP000054776"/>
    </source>
</evidence>
<organism evidence="2 3">
    <name type="scientific">Trichinella spiralis</name>
    <name type="common">Trichina worm</name>
    <dbReference type="NCBI Taxonomy" id="6334"/>
    <lineage>
        <taxon>Eukaryota</taxon>
        <taxon>Metazoa</taxon>
        <taxon>Ecdysozoa</taxon>
        <taxon>Nematoda</taxon>
        <taxon>Enoplea</taxon>
        <taxon>Dorylaimia</taxon>
        <taxon>Trichinellida</taxon>
        <taxon>Trichinellidae</taxon>
        <taxon>Trichinella</taxon>
    </lineage>
</organism>
<dbReference type="EMBL" id="JYDH01004491">
    <property type="protein sequence ID" value="KRY04217.1"/>
    <property type="molecule type" value="Genomic_DNA"/>
</dbReference>
<dbReference type="InParanoid" id="A0A0V0YVU9"/>